<reference evidence="6" key="1">
    <citation type="submission" date="2023-04" db="EMBL/GenBank/DDBJ databases">
        <title>Black Yeasts Isolated from many extreme environments.</title>
        <authorList>
            <person name="Coleine C."/>
            <person name="Stajich J.E."/>
            <person name="Selbmann L."/>
        </authorList>
    </citation>
    <scope>NUCLEOTIDE SEQUENCE</scope>
    <source>
        <strain evidence="6">CCFEE 5312</strain>
    </source>
</reference>
<feature type="region of interest" description="Disordered" evidence="4">
    <location>
        <begin position="231"/>
        <end position="314"/>
    </location>
</feature>
<protein>
    <recommendedName>
        <fullName evidence="5">BZIP domain-containing protein</fullName>
    </recommendedName>
</protein>
<dbReference type="SUPFAM" id="SSF57959">
    <property type="entry name" value="Leucine zipper domain"/>
    <property type="match status" value="1"/>
</dbReference>
<evidence type="ECO:0000313" key="7">
    <source>
        <dbReference type="Proteomes" id="UP001271007"/>
    </source>
</evidence>
<dbReference type="PANTHER" id="PTHR23351">
    <property type="entry name" value="FOS TRANSCRIPTION FACTOR-RELATED"/>
    <property type="match status" value="1"/>
</dbReference>
<dbReference type="InterPro" id="IPR000837">
    <property type="entry name" value="AP-1"/>
</dbReference>
<feature type="compositionally biased region" description="Polar residues" evidence="4">
    <location>
        <begin position="26"/>
        <end position="57"/>
    </location>
</feature>
<evidence type="ECO:0000256" key="1">
    <source>
        <dbReference type="ARBA" id="ARBA00023015"/>
    </source>
</evidence>
<feature type="compositionally biased region" description="Basic residues" evidence="4">
    <location>
        <begin position="266"/>
        <end position="285"/>
    </location>
</feature>
<comment type="caution">
    <text evidence="6">The sequence shown here is derived from an EMBL/GenBank/DDBJ whole genome shotgun (WGS) entry which is preliminary data.</text>
</comment>
<keyword evidence="3" id="KW-0804">Transcription</keyword>
<dbReference type="SMART" id="SM00338">
    <property type="entry name" value="BRLZ"/>
    <property type="match status" value="1"/>
</dbReference>
<keyword evidence="7" id="KW-1185">Reference proteome</keyword>
<keyword evidence="1" id="KW-0805">Transcription regulation</keyword>
<evidence type="ECO:0000313" key="6">
    <source>
        <dbReference type="EMBL" id="KAK3046014.1"/>
    </source>
</evidence>
<dbReference type="PANTHER" id="PTHR23351:SF24">
    <property type="entry name" value="ACTIVATING TRANSCRIPTION FACTOR 3-RELATED"/>
    <property type="match status" value="1"/>
</dbReference>
<proteinExistence type="predicted"/>
<dbReference type="InterPro" id="IPR004827">
    <property type="entry name" value="bZIP"/>
</dbReference>
<organism evidence="6 7">
    <name type="scientific">Extremus antarcticus</name>
    <dbReference type="NCBI Taxonomy" id="702011"/>
    <lineage>
        <taxon>Eukaryota</taxon>
        <taxon>Fungi</taxon>
        <taxon>Dikarya</taxon>
        <taxon>Ascomycota</taxon>
        <taxon>Pezizomycotina</taxon>
        <taxon>Dothideomycetes</taxon>
        <taxon>Dothideomycetidae</taxon>
        <taxon>Mycosphaerellales</taxon>
        <taxon>Extremaceae</taxon>
        <taxon>Extremus</taxon>
    </lineage>
</organism>
<dbReference type="EMBL" id="JAWDJX010000122">
    <property type="protein sequence ID" value="KAK3046014.1"/>
    <property type="molecule type" value="Genomic_DNA"/>
</dbReference>
<keyword evidence="2" id="KW-0238">DNA-binding</keyword>
<dbReference type="GO" id="GO:0000981">
    <property type="term" value="F:DNA-binding transcription factor activity, RNA polymerase II-specific"/>
    <property type="evidence" value="ECO:0007669"/>
    <property type="project" value="TreeGrafter"/>
</dbReference>
<sequence>MLESFEPLLSQEQTQSGQAGDRQRAPSLSFSASSATVESYPSNRPTAGTTGDAQTLSDGAFRPWAGNFNSSSGKFHHKVPRAKDVLLPTQNEHLSSAKQPTGTSGVSAHKQTFKPRAPFVFDVTTNNLDNNSISFGTFYGNGIDFPREKNMLDESLQSSVFGGQGVSHPTDSDVFGHSMSNIDPASISLYQFGSDSGGHTSVSGNLDGLQAVISFQSDLVSKHSNVSQQYWQITPPDDPKPSKTDPASTSIPETQQLQEDIAKLNRAQRARNAANKRHSKSKKRKDSLMGEIKEEGGEDDDQSKTTRVQREKNRIAAAKCRAKKKATSEEMQDVQREGARAHTYLSREVRGLRDQHAFLRNLLLLHEPGVCQCDAIHRFNMAKRSKWPWGLAV</sequence>
<gene>
    <name evidence="6" type="ORF">LTR09_012451</name>
</gene>
<dbReference type="GO" id="GO:0005634">
    <property type="term" value="C:nucleus"/>
    <property type="evidence" value="ECO:0007669"/>
    <property type="project" value="TreeGrafter"/>
</dbReference>
<feature type="compositionally biased region" description="Polar residues" evidence="4">
    <location>
        <begin position="247"/>
        <end position="258"/>
    </location>
</feature>
<evidence type="ECO:0000256" key="2">
    <source>
        <dbReference type="ARBA" id="ARBA00023125"/>
    </source>
</evidence>
<dbReference type="Gene3D" id="1.20.5.170">
    <property type="match status" value="1"/>
</dbReference>
<evidence type="ECO:0000256" key="3">
    <source>
        <dbReference type="ARBA" id="ARBA00023163"/>
    </source>
</evidence>
<feature type="compositionally biased region" description="Basic and acidic residues" evidence="4">
    <location>
        <begin position="286"/>
        <end position="295"/>
    </location>
</feature>
<dbReference type="Proteomes" id="UP001271007">
    <property type="component" value="Unassembled WGS sequence"/>
</dbReference>
<accession>A0AAJ0D4W7</accession>
<evidence type="ECO:0000259" key="5">
    <source>
        <dbReference type="PROSITE" id="PS00036"/>
    </source>
</evidence>
<feature type="compositionally biased region" description="Basic and acidic residues" evidence="4">
    <location>
        <begin position="302"/>
        <end position="314"/>
    </location>
</feature>
<name>A0AAJ0D4W7_9PEZI</name>
<dbReference type="AlphaFoldDB" id="A0AAJ0D4W7"/>
<feature type="region of interest" description="Disordered" evidence="4">
    <location>
        <begin position="1"/>
        <end position="58"/>
    </location>
</feature>
<dbReference type="GO" id="GO:0000978">
    <property type="term" value="F:RNA polymerase II cis-regulatory region sequence-specific DNA binding"/>
    <property type="evidence" value="ECO:0007669"/>
    <property type="project" value="TreeGrafter"/>
</dbReference>
<dbReference type="InterPro" id="IPR046347">
    <property type="entry name" value="bZIP_sf"/>
</dbReference>
<evidence type="ECO:0000256" key="4">
    <source>
        <dbReference type="SAM" id="MobiDB-lite"/>
    </source>
</evidence>
<feature type="domain" description="BZIP" evidence="5">
    <location>
        <begin position="310"/>
        <end position="323"/>
    </location>
</feature>
<dbReference type="PROSITE" id="PS00036">
    <property type="entry name" value="BZIP_BASIC"/>
    <property type="match status" value="1"/>
</dbReference>